<sequence>MFCQMLASVDSDNAMRLLTPVGRLYSRAAYAVSYATSAIIPAMKFLRTLLLLLLCAVLPISGLAASGLTGECPMQMSMGSDEGSAMSSDMPGCEMMQSSQPGKAKGFFCKATAQCQLGSLYHPASRIEVTRPAGLSSPVVFHYAQSLIVREPGGLWRPPRAI</sequence>
<feature type="transmembrane region" description="Helical" evidence="1">
    <location>
        <begin position="49"/>
        <end position="68"/>
    </location>
</feature>
<accession>A0A7Z7FLJ8</accession>
<evidence type="ECO:0000313" key="2">
    <source>
        <dbReference type="EMBL" id="SDI76454.1"/>
    </source>
</evidence>
<keyword evidence="3" id="KW-1185">Reference proteome</keyword>
<evidence type="ECO:0000256" key="1">
    <source>
        <dbReference type="SAM" id="Phobius"/>
    </source>
</evidence>
<reference evidence="2" key="1">
    <citation type="submission" date="2016-10" db="EMBL/GenBank/DDBJ databases">
        <authorList>
            <person name="Varghese N."/>
            <person name="Submissions S."/>
        </authorList>
    </citation>
    <scope>NUCLEOTIDE SEQUENCE [LARGE SCALE GENOMIC DNA]</scope>
    <source>
        <strain evidence="2">YR281</strain>
    </source>
</reference>
<protein>
    <recommendedName>
        <fullName evidence="4">DUF2946 domain-containing protein</fullName>
    </recommendedName>
</protein>
<evidence type="ECO:0008006" key="4">
    <source>
        <dbReference type="Google" id="ProtNLM"/>
    </source>
</evidence>
<evidence type="ECO:0000313" key="3">
    <source>
        <dbReference type="Proteomes" id="UP000198900"/>
    </source>
</evidence>
<gene>
    <name evidence="2" type="ORF">SAMN04487926_123138</name>
</gene>
<dbReference type="Proteomes" id="UP000198900">
    <property type="component" value="Unassembled WGS sequence"/>
</dbReference>
<dbReference type="AlphaFoldDB" id="A0A7Z7FLJ8"/>
<dbReference type="EMBL" id="FNDI01000023">
    <property type="protein sequence ID" value="SDI76454.1"/>
    <property type="molecule type" value="Genomic_DNA"/>
</dbReference>
<keyword evidence="1" id="KW-0812">Transmembrane</keyword>
<keyword evidence="1" id="KW-0472">Membrane</keyword>
<proteinExistence type="predicted"/>
<organism evidence="2 3">
    <name type="scientific">Paraburkholderia steynii</name>
    <dbReference type="NCBI Taxonomy" id="1245441"/>
    <lineage>
        <taxon>Bacteria</taxon>
        <taxon>Pseudomonadati</taxon>
        <taxon>Pseudomonadota</taxon>
        <taxon>Betaproteobacteria</taxon>
        <taxon>Burkholderiales</taxon>
        <taxon>Burkholderiaceae</taxon>
        <taxon>Paraburkholderia</taxon>
    </lineage>
</organism>
<name>A0A7Z7FLJ8_9BURK</name>
<comment type="caution">
    <text evidence="2">The sequence shown here is derived from an EMBL/GenBank/DDBJ whole genome shotgun (WGS) entry which is preliminary data.</text>
</comment>
<keyword evidence="1" id="KW-1133">Transmembrane helix</keyword>